<dbReference type="Proteomes" id="UP000832034">
    <property type="component" value="Chromosome"/>
</dbReference>
<feature type="transmembrane region" description="Helical" evidence="7">
    <location>
        <begin position="121"/>
        <end position="140"/>
    </location>
</feature>
<evidence type="ECO:0000313" key="9">
    <source>
        <dbReference type="EMBL" id="UOO93247.1"/>
    </source>
</evidence>
<dbReference type="Gene3D" id="1.20.1530.20">
    <property type="match status" value="1"/>
</dbReference>
<feature type="transmembrane region" description="Helical" evidence="7">
    <location>
        <begin position="342"/>
        <end position="363"/>
    </location>
</feature>
<feature type="transmembrane region" description="Helical" evidence="7">
    <location>
        <begin position="91"/>
        <end position="115"/>
    </location>
</feature>
<keyword evidence="5 7" id="KW-1133">Transmembrane helix</keyword>
<dbReference type="Gene3D" id="3.40.50.720">
    <property type="entry name" value="NAD(P)-binding Rossmann-like Domain"/>
    <property type="match status" value="1"/>
</dbReference>
<accession>A0ABY4EBX5</accession>
<dbReference type="InterPro" id="IPR006153">
    <property type="entry name" value="Cation/H_exchanger_TM"/>
</dbReference>
<evidence type="ECO:0000256" key="5">
    <source>
        <dbReference type="ARBA" id="ARBA00022989"/>
    </source>
</evidence>
<feature type="transmembrane region" description="Helical" evidence="7">
    <location>
        <begin position="375"/>
        <end position="394"/>
    </location>
</feature>
<organism evidence="9 10">
    <name type="scientific">Vitreoscilla stercoraria</name>
    <dbReference type="NCBI Taxonomy" id="61"/>
    <lineage>
        <taxon>Bacteria</taxon>
        <taxon>Pseudomonadati</taxon>
        <taxon>Pseudomonadota</taxon>
        <taxon>Betaproteobacteria</taxon>
        <taxon>Neisseriales</taxon>
        <taxon>Neisseriaceae</taxon>
        <taxon>Vitreoscilla</taxon>
    </lineage>
</organism>
<reference evidence="9" key="2">
    <citation type="journal article" date="2022" name="Res Sq">
        <title>Evolution of multicellular longitudinally dividing oral cavity symbionts (Neisseriaceae).</title>
        <authorList>
            <person name="Nyongesa S."/>
            <person name="Weber P."/>
            <person name="Bernet E."/>
            <person name="Pullido F."/>
            <person name="Nieckarz M."/>
            <person name="Delaby M."/>
            <person name="Nieves C."/>
            <person name="Viehboeck T."/>
            <person name="Krause N."/>
            <person name="Rivera-Millot A."/>
            <person name="Nakamura A."/>
            <person name="Vischer N."/>
            <person name="VanNieuwenhze M."/>
            <person name="Brun Y."/>
            <person name="Cava F."/>
            <person name="Bulgheresi S."/>
            <person name="Veyrier F."/>
        </authorList>
    </citation>
    <scope>NUCLEOTIDE SEQUENCE</scope>
    <source>
        <strain evidence="9">SAG 1488-6</strain>
    </source>
</reference>
<feature type="transmembrane region" description="Helical" evidence="7">
    <location>
        <begin position="6"/>
        <end position="26"/>
    </location>
</feature>
<dbReference type="Pfam" id="PF00999">
    <property type="entry name" value="Na_H_Exchanger"/>
    <property type="match status" value="1"/>
</dbReference>
<protein>
    <submittedName>
        <fullName evidence="9">Cation:proton antiporter</fullName>
    </submittedName>
</protein>
<dbReference type="PANTHER" id="PTHR42751">
    <property type="entry name" value="SODIUM/HYDROGEN EXCHANGER FAMILY/TRKA DOMAIN PROTEIN"/>
    <property type="match status" value="1"/>
</dbReference>
<evidence type="ECO:0000256" key="2">
    <source>
        <dbReference type="ARBA" id="ARBA00005551"/>
    </source>
</evidence>
<dbReference type="PANTHER" id="PTHR42751:SF1">
    <property type="entry name" value="CATION_PROTON ANTIPORTER YBAL-RELATED"/>
    <property type="match status" value="1"/>
</dbReference>
<feature type="transmembrane region" description="Helical" evidence="7">
    <location>
        <begin position="59"/>
        <end position="79"/>
    </location>
</feature>
<evidence type="ECO:0000256" key="7">
    <source>
        <dbReference type="SAM" id="Phobius"/>
    </source>
</evidence>
<dbReference type="SUPFAM" id="SSF51735">
    <property type="entry name" value="NAD(P)-binding Rossmann-fold domains"/>
    <property type="match status" value="1"/>
</dbReference>
<gene>
    <name evidence="9" type="ORF">LVJ81_04240</name>
</gene>
<comment type="similarity">
    <text evidence="2">Belongs to the monovalent cation:proton antiporter 2 (CPA2) transporter (TC 2.A.37) family.</text>
</comment>
<dbReference type="RefSeq" id="WP_019957583.1">
    <property type="nucleotide sequence ID" value="NZ_CP091512.1"/>
</dbReference>
<feature type="transmembrane region" description="Helical" evidence="7">
    <location>
        <begin position="190"/>
        <end position="210"/>
    </location>
</feature>
<evidence type="ECO:0000256" key="4">
    <source>
        <dbReference type="ARBA" id="ARBA00022692"/>
    </source>
</evidence>
<feature type="transmembrane region" description="Helical" evidence="7">
    <location>
        <begin position="152"/>
        <end position="178"/>
    </location>
</feature>
<evidence type="ECO:0000313" key="10">
    <source>
        <dbReference type="Proteomes" id="UP000832034"/>
    </source>
</evidence>
<sequence>MEHSYPLVETIVGGLVFAFILGMVAQKLRMPPLIGYLFAGILVGPFGPGIPGLQGNLELSHQLAELGVILLMFGVGLHFSIKDLMAVRKVALPGAIVQMGFATILGMGLAALMGWSWGTGLVFGIALSCASTVVLMAALERWHLKDSNRGRIAIGWLIVEDIAMVFVLVLIPALAGLLSGKEESMAFSEVAWLVGKTTFWMVLFVAVMMIGGNKLIPWSLKKVVRTGNKDLFRLGVLAIALGCAIAAHYLFHVSFALGAFFAGMILSSTEMNHAAEEETMAVRDFFTVLFFVSVGMLFNPGVFTSISGVTLVLTTLLIIIVGKSVAAYAIVKMFGYPKTTALTIAVALAQIGEFSFMIASLGLTHGILEPEQNDAILAAAMISIILNPLLFVWLNKYKEKANKAAAAKEAQNKTDVLPEGAVEQEAVVAVDDGKPHAKVAAPIKPLSIKFEDEDMVVVPQAFHHSVLIGYGTIGKKVLNALREKGQSVFVQDSRLEVATQLRFEGVPVAYGHALSEGMLEAVFVQSARDLIVTISDTVEAVEIISMALELNPNLNVIARAQNEDEYRMLQAAGARNIVYFHEVVAEKVIDMLSMDEPTQSQLQEDMTKVIVTAVEAHRPETDAVDVNGASTTAAQMEAQELDAVAVEVVKGDEVPNAAKQRAAMPEVSVNTKDVTVENTSPAAQMEAEECDAVQVEEVHKQTTLKK</sequence>
<evidence type="ECO:0000256" key="3">
    <source>
        <dbReference type="ARBA" id="ARBA00022448"/>
    </source>
</evidence>
<feature type="transmembrane region" description="Helical" evidence="7">
    <location>
        <begin position="285"/>
        <end position="303"/>
    </location>
</feature>
<keyword evidence="10" id="KW-1185">Reference proteome</keyword>
<dbReference type="EMBL" id="CP091512">
    <property type="protein sequence ID" value="UOO93247.1"/>
    <property type="molecule type" value="Genomic_DNA"/>
</dbReference>
<dbReference type="InterPro" id="IPR038770">
    <property type="entry name" value="Na+/solute_symporter_sf"/>
</dbReference>
<dbReference type="PROSITE" id="PS51201">
    <property type="entry name" value="RCK_N"/>
    <property type="match status" value="1"/>
</dbReference>
<evidence type="ECO:0000256" key="1">
    <source>
        <dbReference type="ARBA" id="ARBA00004141"/>
    </source>
</evidence>
<evidence type="ECO:0000259" key="8">
    <source>
        <dbReference type="PROSITE" id="PS51201"/>
    </source>
</evidence>
<dbReference type="InterPro" id="IPR036291">
    <property type="entry name" value="NAD(P)-bd_dom_sf"/>
</dbReference>
<evidence type="ECO:0000256" key="6">
    <source>
        <dbReference type="ARBA" id="ARBA00023136"/>
    </source>
</evidence>
<name>A0ABY4EBX5_VITST</name>
<proteinExistence type="inferred from homology"/>
<dbReference type="InterPro" id="IPR003148">
    <property type="entry name" value="RCK_N"/>
</dbReference>
<feature type="transmembrane region" description="Helical" evidence="7">
    <location>
        <begin position="309"/>
        <end position="330"/>
    </location>
</feature>
<feature type="transmembrane region" description="Helical" evidence="7">
    <location>
        <begin position="33"/>
        <end position="53"/>
    </location>
</feature>
<keyword evidence="3" id="KW-0813">Transport</keyword>
<feature type="transmembrane region" description="Helical" evidence="7">
    <location>
        <begin position="231"/>
        <end position="249"/>
    </location>
</feature>
<keyword evidence="6 7" id="KW-0472">Membrane</keyword>
<comment type="subcellular location">
    <subcellularLocation>
        <location evidence="1">Membrane</location>
        <topology evidence="1">Multi-pass membrane protein</topology>
    </subcellularLocation>
</comment>
<dbReference type="Pfam" id="PF02254">
    <property type="entry name" value="TrkA_N"/>
    <property type="match status" value="1"/>
</dbReference>
<feature type="domain" description="RCK N-terminal" evidence="8">
    <location>
        <begin position="462"/>
        <end position="579"/>
    </location>
</feature>
<reference evidence="9" key="1">
    <citation type="submission" date="2021-12" db="EMBL/GenBank/DDBJ databases">
        <authorList>
            <person name="Veyrier F.J."/>
        </authorList>
    </citation>
    <scope>NUCLEOTIDE SEQUENCE</scope>
    <source>
        <strain evidence="9">SAG 1488-6</strain>
    </source>
</reference>
<keyword evidence="4 7" id="KW-0812">Transmembrane</keyword>